<reference evidence="3 4" key="1">
    <citation type="journal article" date="2018" name="Nat. Genet.">
        <title>The Rosa genome provides new insights in the design of modern roses.</title>
        <authorList>
            <person name="Bendahmane M."/>
        </authorList>
    </citation>
    <scope>NUCLEOTIDE SEQUENCE [LARGE SCALE GENOMIC DNA]</scope>
    <source>
        <strain evidence="4">cv. Old Blush</strain>
    </source>
</reference>
<evidence type="ECO:0000256" key="1">
    <source>
        <dbReference type="SAM" id="Coils"/>
    </source>
</evidence>
<comment type="caution">
    <text evidence="3">The sequence shown here is derived from an EMBL/GenBank/DDBJ whole genome shotgun (WGS) entry which is preliminary data.</text>
</comment>
<accession>A0A2P6RYI3</accession>
<evidence type="ECO:0000313" key="4">
    <source>
        <dbReference type="Proteomes" id="UP000238479"/>
    </source>
</evidence>
<dbReference type="AlphaFoldDB" id="A0A2P6RYI3"/>
<organism evidence="3 4">
    <name type="scientific">Rosa chinensis</name>
    <name type="common">China rose</name>
    <dbReference type="NCBI Taxonomy" id="74649"/>
    <lineage>
        <taxon>Eukaryota</taxon>
        <taxon>Viridiplantae</taxon>
        <taxon>Streptophyta</taxon>
        <taxon>Embryophyta</taxon>
        <taxon>Tracheophyta</taxon>
        <taxon>Spermatophyta</taxon>
        <taxon>Magnoliopsida</taxon>
        <taxon>eudicotyledons</taxon>
        <taxon>Gunneridae</taxon>
        <taxon>Pentapetalae</taxon>
        <taxon>rosids</taxon>
        <taxon>fabids</taxon>
        <taxon>Rosales</taxon>
        <taxon>Rosaceae</taxon>
        <taxon>Rosoideae</taxon>
        <taxon>Rosoideae incertae sedis</taxon>
        <taxon>Rosa</taxon>
    </lineage>
</organism>
<proteinExistence type="predicted"/>
<keyword evidence="4" id="KW-1185">Reference proteome</keyword>
<sequence>MFHQQDDINVSSEATGGIKKHRGPNQKNWAMEGREKLLWNRFGLPKGPRLKVARFSRFLGILAKDFTLFPISTPDYRNFNASDNLERAWNRVKETIDWSNPWVASLEGKIKKRVKSKLNERWKQWKSELRKKWYKPFMNTPRRFQKPNDDRVNERQWKISVANMDKKKHQRIASINKRNRSQKKMNQSTGTRTYANVAHEYEISHGKEPDRWELFKLTHQRKGSQEPIDAASAKADFEEAEQKRLSMNVDITAPEIREEMYAEVLGKEKGNRVRGVGAGVTWDEVPGIHVEERGVSREVKQLREQLEEQAKKAQEREAHMMEELQSKMADQTKRMEQLLEVRCVEMALQKMGEMFKQCGISVDTQEDVMQTMSQFARDTSQRPSTVVFSPDDDVYRPTMPFDCPNMQID</sequence>
<keyword evidence="1" id="KW-0175">Coiled coil</keyword>
<feature type="region of interest" description="Disordered" evidence="2">
    <location>
        <begin position="1"/>
        <end position="27"/>
    </location>
</feature>
<dbReference type="PANTHER" id="PTHR33144">
    <property type="entry name" value="OS10G0409366 PROTEIN-RELATED"/>
    <property type="match status" value="1"/>
</dbReference>
<evidence type="ECO:0000256" key="2">
    <source>
        <dbReference type="SAM" id="MobiDB-lite"/>
    </source>
</evidence>
<evidence type="ECO:0000313" key="3">
    <source>
        <dbReference type="EMBL" id="PRQ51499.1"/>
    </source>
</evidence>
<name>A0A2P6RYI3_ROSCH</name>
<protein>
    <submittedName>
        <fullName evidence="3">Putative transposase, Ptta/En/Spm, plant</fullName>
    </submittedName>
</protein>
<dbReference type="EMBL" id="PDCK01000040">
    <property type="protein sequence ID" value="PRQ51499.1"/>
    <property type="molecule type" value="Genomic_DNA"/>
</dbReference>
<dbReference type="Gramene" id="PRQ51499">
    <property type="protein sequence ID" value="PRQ51499"/>
    <property type="gene ID" value="RchiOBHm_Chr2g0145131"/>
</dbReference>
<dbReference type="Pfam" id="PF03004">
    <property type="entry name" value="Transposase_24"/>
    <property type="match status" value="1"/>
</dbReference>
<feature type="coiled-coil region" evidence="1">
    <location>
        <begin position="292"/>
        <end position="341"/>
    </location>
</feature>
<gene>
    <name evidence="3" type="ORF">RchiOBHm_Chr2g0145131</name>
</gene>
<dbReference type="InterPro" id="IPR004252">
    <property type="entry name" value="Probable_transposase_24"/>
</dbReference>
<dbReference type="STRING" id="74649.A0A2P6RYI3"/>
<dbReference type="PANTHER" id="PTHR33144:SF45">
    <property type="entry name" value="TRANSPOSASE TNP1_EN_SPM-LIKE DOMAIN-CONTAINING PROTEIN"/>
    <property type="match status" value="1"/>
</dbReference>
<dbReference type="Proteomes" id="UP000238479">
    <property type="component" value="Chromosome 2"/>
</dbReference>